<organism evidence="2 3">
    <name type="scientific">Perkinsus chesapeaki</name>
    <name type="common">Clam parasite</name>
    <name type="synonym">Perkinsus andrewsi</name>
    <dbReference type="NCBI Taxonomy" id="330153"/>
    <lineage>
        <taxon>Eukaryota</taxon>
        <taxon>Sar</taxon>
        <taxon>Alveolata</taxon>
        <taxon>Perkinsozoa</taxon>
        <taxon>Perkinsea</taxon>
        <taxon>Perkinsida</taxon>
        <taxon>Perkinsidae</taxon>
        <taxon>Perkinsus</taxon>
    </lineage>
</organism>
<dbReference type="AlphaFoldDB" id="A0A7J6MRQ1"/>
<keyword evidence="3" id="KW-1185">Reference proteome</keyword>
<comment type="caution">
    <text evidence="2">The sequence shown here is derived from an EMBL/GenBank/DDBJ whole genome shotgun (WGS) entry which is preliminary data.</text>
</comment>
<proteinExistence type="predicted"/>
<accession>A0A7J6MRQ1</accession>
<feature type="region of interest" description="Disordered" evidence="1">
    <location>
        <begin position="177"/>
        <end position="199"/>
    </location>
</feature>
<protein>
    <submittedName>
        <fullName evidence="2">Uncharacterized protein</fullName>
    </submittedName>
</protein>
<name>A0A7J6MRQ1_PERCH</name>
<evidence type="ECO:0000313" key="3">
    <source>
        <dbReference type="Proteomes" id="UP000591131"/>
    </source>
</evidence>
<sequence length="249" mass="27775">MTSFVDRLFLSAEEHAIALEISTVTNPPSTPIPRNVVIQVGERLRGITVTELQWYAVKLLTEPFLTVVESWRGIVGVCSVLIYLADKAHRLSWLDTIVMLCKEISEGFEHEDARVTSLVRMEASRVVSKYERGMTNNTVENEVGGKLSHSITTIPTWDELGADEELADTRIELDIPSSPASTAFQSPRDGSPLVSSKPAPLRVRQRPGLLWQWCCCLAMCLRCCPTRCLRLLGWQGGDWRELASSDGMD</sequence>
<evidence type="ECO:0000256" key="1">
    <source>
        <dbReference type="SAM" id="MobiDB-lite"/>
    </source>
</evidence>
<reference evidence="2 3" key="1">
    <citation type="submission" date="2020-04" db="EMBL/GenBank/DDBJ databases">
        <title>Perkinsus chesapeaki whole genome sequence.</title>
        <authorList>
            <person name="Bogema D.R."/>
        </authorList>
    </citation>
    <scope>NUCLEOTIDE SEQUENCE [LARGE SCALE GENOMIC DNA]</scope>
    <source>
        <strain evidence="2">ATCC PRA-425</strain>
    </source>
</reference>
<dbReference type="EMBL" id="JAAPAO010000067">
    <property type="protein sequence ID" value="KAF4674232.1"/>
    <property type="molecule type" value="Genomic_DNA"/>
</dbReference>
<dbReference type="OrthoDB" id="10337576at2759"/>
<evidence type="ECO:0000313" key="2">
    <source>
        <dbReference type="EMBL" id="KAF4674232.1"/>
    </source>
</evidence>
<gene>
    <name evidence="2" type="ORF">FOL47_009512</name>
</gene>
<dbReference type="Proteomes" id="UP000591131">
    <property type="component" value="Unassembled WGS sequence"/>
</dbReference>